<organism evidence="1 2">
    <name type="scientific">Parabacteroides segnis</name>
    <dbReference type="NCBI Taxonomy" id="2763058"/>
    <lineage>
        <taxon>Bacteria</taxon>
        <taxon>Pseudomonadati</taxon>
        <taxon>Bacteroidota</taxon>
        <taxon>Bacteroidia</taxon>
        <taxon>Bacteroidales</taxon>
        <taxon>Tannerellaceae</taxon>
        <taxon>Parabacteroides</taxon>
    </lineage>
</organism>
<keyword evidence="2" id="KW-1185">Reference proteome</keyword>
<reference evidence="1 2" key="1">
    <citation type="submission" date="2020-08" db="EMBL/GenBank/DDBJ databases">
        <title>Genome public.</title>
        <authorList>
            <person name="Liu C."/>
            <person name="Sun Q."/>
        </authorList>
    </citation>
    <scope>NUCLEOTIDE SEQUENCE [LARGE SCALE GENOMIC DNA]</scope>
    <source>
        <strain evidence="1 2">BX2</strain>
    </source>
</reference>
<dbReference type="EMBL" id="JACOOI010000002">
    <property type="protein sequence ID" value="MBC5641817.1"/>
    <property type="molecule type" value="Genomic_DNA"/>
</dbReference>
<evidence type="ECO:0008006" key="3">
    <source>
        <dbReference type="Google" id="ProtNLM"/>
    </source>
</evidence>
<dbReference type="Proteomes" id="UP000644010">
    <property type="component" value="Unassembled WGS sequence"/>
</dbReference>
<protein>
    <recommendedName>
        <fullName evidence="3">DUF4141 domain-containing protein</fullName>
    </recommendedName>
</protein>
<gene>
    <name evidence="1" type="ORF">H8S77_02780</name>
</gene>
<accession>A0ABR7DWF0</accession>
<name>A0ABR7DWF0_9BACT</name>
<evidence type="ECO:0000313" key="2">
    <source>
        <dbReference type="Proteomes" id="UP000644010"/>
    </source>
</evidence>
<evidence type="ECO:0000313" key="1">
    <source>
        <dbReference type="EMBL" id="MBC5641817.1"/>
    </source>
</evidence>
<sequence length="243" mass="28032">MVFTIILLIVILLFPIKASAQWGFDVPVVEAYINDHKQQRSLLLARSTLELSNQLLHEYSSEATVDYKNLNVDLDKYTRAFDVIDVLYQSLRTSLNVYSTYQSVSERIQDYKHLLEDYNGKVLKRNKLSLGDTLLIGINLRCIQKISDEGNHLYRSLGDLVLYATGAAACSTSDLLLVLESINTGLDNIEKHLNKSYFETWRYIQLRMGYWKESIYRNKSKSEIIEGAFGRWKESGLNPYKNK</sequence>
<comment type="caution">
    <text evidence="1">The sequence shown here is derived from an EMBL/GenBank/DDBJ whole genome shotgun (WGS) entry which is preliminary data.</text>
</comment>
<proteinExistence type="predicted"/>